<sequence length="927" mass="102519">GGRDGASADAWEATGQSIAGTMELEICAAMFVVSAVVVFLVSVLGTRQKSYEEAIEEARKRSQERESALQQAKAAQKREGGGKKVKGRWGRSRLKDTEGGEAPSPTPATVAAVAPPSPVVDHVEFQEEAEVVLIPQEDEDLPIVVPTAAPTTSAVRQRRPAKPILVHKEAPPQELPAEAPPPPDEIELKHLQQEQEASSAAEGPRRAKTPPKSSPLREKPRRKARPQGDTSDAVVEGGSGPSSADLSAGELLKLVRCSTRLTDEAEVEQLVEELLNRTGGGGAGQWHKRGHDPEAQLRKMLADREKDLEAERQHSLSHATKVKELRQELNQQLSRTQQQERNLKAQQKLVEENMAAAQRSKEEGRQLQARVHQLETELREATGCVRESLERREAELERVHCGGPGGGACGVRPSAVPGPGAPCDGGGILPGAQAAPRTGGPGPGGHQAGLGGNLVFSKSGKRGASFILDVLQNLFFAASFSLDEREGKVQELSKVHQAELEAERVEHQRRMAALEQRCQEQVKTAEELRGRLAEAAASHAREVGELRRHQAEVEAQLEESQRVASGEQERALEALKAELDAQRAKNNDLRTKNWEVVEAMQAAERKQQQQQQQHSQQMQNLREELSKEHELKERELLHRLLPQVKVDDLEGLEHAQWLTRFEEALSKVTAQGDSSQDKARLEKEVEHYQRVLSETEEMLQSLQRSVEQEERGWREQEQAHALERSTWEHREQELSARCQALEGDLQQLQGLQQMQAKLKELQEKLQDEESEKRMLEQKYDEASRNAQDVKSHLEGRVQVLEEMKKGQDDYHLLQKEVRELRAQLEEERAAAGERLAALDTTPPHNGATKVGSEAPLATNGPAPDLVASPADKEDKGPVHPPSAGDARKTTTNKAKKRLRVSGALSVRPRLWGDPCPRAQPRSADPRF</sequence>
<reference evidence="1 2" key="1">
    <citation type="journal article" date="2020" name="Cell">
        <title>Large-Scale Comparative Analyses of Tick Genomes Elucidate Their Genetic Diversity and Vector Capacities.</title>
        <authorList>
            <consortium name="Tick Genome and Microbiome Consortium (TIGMIC)"/>
            <person name="Jia N."/>
            <person name="Wang J."/>
            <person name="Shi W."/>
            <person name="Du L."/>
            <person name="Sun Y."/>
            <person name="Zhan W."/>
            <person name="Jiang J.F."/>
            <person name="Wang Q."/>
            <person name="Zhang B."/>
            <person name="Ji P."/>
            <person name="Bell-Sakyi L."/>
            <person name="Cui X.M."/>
            <person name="Yuan T.T."/>
            <person name="Jiang B.G."/>
            <person name="Yang W.F."/>
            <person name="Lam T.T."/>
            <person name="Chang Q.C."/>
            <person name="Ding S.J."/>
            <person name="Wang X.J."/>
            <person name="Zhu J.G."/>
            <person name="Ruan X.D."/>
            <person name="Zhao L."/>
            <person name="Wei J.T."/>
            <person name="Ye R.Z."/>
            <person name="Que T.C."/>
            <person name="Du C.H."/>
            <person name="Zhou Y.H."/>
            <person name="Cheng J.X."/>
            <person name="Dai P.F."/>
            <person name="Guo W.B."/>
            <person name="Han X.H."/>
            <person name="Huang E.J."/>
            <person name="Li L.F."/>
            <person name="Wei W."/>
            <person name="Gao Y.C."/>
            <person name="Liu J.Z."/>
            <person name="Shao H.Z."/>
            <person name="Wang X."/>
            <person name="Wang C.C."/>
            <person name="Yang T.C."/>
            <person name="Huo Q.B."/>
            <person name="Li W."/>
            <person name="Chen H.Y."/>
            <person name="Chen S.E."/>
            <person name="Zhou L.G."/>
            <person name="Ni X.B."/>
            <person name="Tian J.H."/>
            <person name="Sheng Y."/>
            <person name="Liu T."/>
            <person name="Pan Y.S."/>
            <person name="Xia L.Y."/>
            <person name="Li J."/>
            <person name="Zhao F."/>
            <person name="Cao W.C."/>
        </authorList>
    </citation>
    <scope>NUCLEOTIDE SEQUENCE [LARGE SCALE GENOMIC DNA]</scope>
    <source>
        <strain evidence="1">Iper-2018</strain>
    </source>
</reference>
<protein>
    <submittedName>
        <fullName evidence="1">Uncharacterized protein</fullName>
    </submittedName>
</protein>
<accession>A0AC60PEV8</accession>
<evidence type="ECO:0000313" key="2">
    <source>
        <dbReference type="Proteomes" id="UP000805193"/>
    </source>
</evidence>
<keyword evidence="2" id="KW-1185">Reference proteome</keyword>
<organism evidence="1 2">
    <name type="scientific">Ixodes persulcatus</name>
    <name type="common">Taiga tick</name>
    <dbReference type="NCBI Taxonomy" id="34615"/>
    <lineage>
        <taxon>Eukaryota</taxon>
        <taxon>Metazoa</taxon>
        <taxon>Ecdysozoa</taxon>
        <taxon>Arthropoda</taxon>
        <taxon>Chelicerata</taxon>
        <taxon>Arachnida</taxon>
        <taxon>Acari</taxon>
        <taxon>Parasitiformes</taxon>
        <taxon>Ixodida</taxon>
        <taxon>Ixodoidea</taxon>
        <taxon>Ixodidae</taxon>
        <taxon>Ixodinae</taxon>
        <taxon>Ixodes</taxon>
    </lineage>
</organism>
<gene>
    <name evidence="1" type="ORF">HPB47_004819</name>
</gene>
<dbReference type="Proteomes" id="UP000805193">
    <property type="component" value="Unassembled WGS sequence"/>
</dbReference>
<dbReference type="EMBL" id="JABSTQ010010735">
    <property type="protein sequence ID" value="KAG0418471.1"/>
    <property type="molecule type" value="Genomic_DNA"/>
</dbReference>
<evidence type="ECO:0000313" key="1">
    <source>
        <dbReference type="EMBL" id="KAG0418471.1"/>
    </source>
</evidence>
<proteinExistence type="predicted"/>
<name>A0AC60PEV8_IXOPE</name>
<comment type="caution">
    <text evidence="1">The sequence shown here is derived from an EMBL/GenBank/DDBJ whole genome shotgun (WGS) entry which is preliminary data.</text>
</comment>
<feature type="non-terminal residue" evidence="1">
    <location>
        <position position="1"/>
    </location>
</feature>